<feature type="region of interest" description="Disordered" evidence="5">
    <location>
        <begin position="858"/>
        <end position="904"/>
    </location>
</feature>
<evidence type="ECO:0000256" key="1">
    <source>
        <dbReference type="ARBA" id="ARBA00004201"/>
    </source>
</evidence>
<dbReference type="InterPro" id="IPR036652">
    <property type="entry name" value="YjeF_N_dom_sf"/>
</dbReference>
<dbReference type="PROSITE" id="PS51352">
    <property type="entry name" value="THIOREDOXIN_2"/>
    <property type="match status" value="1"/>
</dbReference>
<sequence length="1585" mass="172309">MADSVSSVKSRIAALNLEQVHAPTPGVKPAYSYEPAVASRKARPPPPPPPSQRASTEQYKQSTNNPPLPVKRVPTQSIVPKTNAAQQLPALPPRPPPRNNTQPPSLPPRKASQHSLTRKASVESVSTIASGYSTFSVNSTKTNASSPANLGGGQLYHIRAPAYDPSKLPPLPPKRTQIEEPNKARVPLKPTKSTPSVIARPPTLPSRPPLPTRPNSTTPDIGALEKPRSLPPRKSALSFGLNKSTETPPPLPANRPSFGLNTSNEALPPLPTNRPNLGPKGGAIDLTSASYDSVVLRSGTPALVEYYTPWCKYCKELAPVYDELATNFQNTAVTVAKIDVDKYKDIGRRYNIQEWPTLFWFDGKSDTPEKFPWGRDLESFSEWITDKTGIKPNQHTYGVPPPIPLASRPNLAAIQASKPKTSALTVCLKCRDFSGPDGHAARFPREAIPSCDIRWLAVQLTSPFPSLTDKARALFTWLHHNIDYNVKDFFSGNLKHSTPESTIQTGLAVCQGYAELFRELGIAAGLEAIMVTGNGKGYSHSALKPGDPVPPFDGNHAWNAVRIDDGEWKLIDCCWGAGHIQGPGQPYVREFHPERFTQDNNEFGLDHFPEDPAHFFRTDGRSSISWEEYMLSDAQGCITTYSPCEPEYGIGKRTFQPALKHIKVDDPQNGPVMRFSFATICSHWDNEKRGKGKPYLLVLKIGGRDGRAEDYLPFQSDGRVWWLDVARVELGCPGKKLSVYAVKTFDKKDARGLSIEEYLRKKKRVAYSFEGIAAWELVELGIANGLAIQFSFTMASGLIGISILVTLRHPPGIVIQGTVGTVNEQTSQLTLHNVFFPASGHHLEAYVVEGPMIADIKVNSPPVPPPQAHHPPPRPTQPPPPVQPRYNQYLPSHGQTPSSSVNQTQQSLPFLDPAIVSMGKKPVAPAAPAPSVSAIPQEAPATPIKSLTAALPTNTSPFVGVAKERSSRKPSAATLAAPFSSLNIADAAEPETDDAATHPKLVRRSSISKTRTGKPMEEEEHQQPTKQEETWKRTRRGGKSRRKEVVAHKRRNGVELASSPEALRKGTGNGWRQTPLLQDPERVTGRGQPRTPGVIGGTVGIEAVNSSNRKTKRQRALEAEAQNGWATEDATDIQELPEFDFAGNLSKFDKRSVFDQIRNEDTTADEDRLVHFNRISKPGTFGGKNLHPTEHVLEGRRMRSVSNSSSDDDLSDFGSGHNSRRALSRASAIRAPTRQGSGIQGDNDALSHSVGPASAIPRASRSLISRPYASSHTTTVGSPNPGRAVTPTDSAALESTTSRPCLKIVSNNRRCPTITPGGMLAVEEIAEVDFGLSEDLIAENAGRGIAEVVLSTINPGGRRLARENHNSKPVIVVLAGNHRGGARAIAAARQLDARGPRVMVALLGFERPEDWDKDVRRQVELFRKFGGRVRAWDEVEGALKRQHAPPELIIDALLGRHKEFDALGDEDRRNVLAIVGWANKSRAAVLAVETPSGVGGSTGEVAILEGEPLEVRAKYIVCLGAPRSGLLKALQNGAGKDPAWLIWVVDIGVNRPWKDAGIGGGKGVRFGESWVVQLKYSQGDEEDGG</sequence>
<organism evidence="9 10">
    <name type="scientific">Delitschia confertaspora ATCC 74209</name>
    <dbReference type="NCBI Taxonomy" id="1513339"/>
    <lineage>
        <taxon>Eukaryota</taxon>
        <taxon>Fungi</taxon>
        <taxon>Dikarya</taxon>
        <taxon>Ascomycota</taxon>
        <taxon>Pezizomycotina</taxon>
        <taxon>Dothideomycetes</taxon>
        <taxon>Pleosporomycetidae</taxon>
        <taxon>Pleosporales</taxon>
        <taxon>Delitschiaceae</taxon>
        <taxon>Delitschia</taxon>
    </lineage>
</organism>
<evidence type="ECO:0000259" key="7">
    <source>
        <dbReference type="PROSITE" id="PS51385"/>
    </source>
</evidence>
<dbReference type="InterPro" id="IPR004443">
    <property type="entry name" value="YjeF_N_dom"/>
</dbReference>
<gene>
    <name evidence="9" type="ORF">GQ43DRAFT_464572</name>
</gene>
<feature type="region of interest" description="Disordered" evidence="5">
    <location>
        <begin position="85"/>
        <end position="124"/>
    </location>
</feature>
<dbReference type="PANTHER" id="PTHR13612:SF0">
    <property type="entry name" value="ENHANCER OF MRNA-DECAPPING PROTEIN 3"/>
    <property type="match status" value="1"/>
</dbReference>
<evidence type="ECO:0000256" key="5">
    <source>
        <dbReference type="SAM" id="MobiDB-lite"/>
    </source>
</evidence>
<comment type="caution">
    <text evidence="9">The sequence shown here is derived from an EMBL/GenBank/DDBJ whole genome shotgun (WGS) entry which is preliminary data.</text>
</comment>
<dbReference type="GO" id="GO:0031087">
    <property type="term" value="P:deadenylation-independent decapping of nuclear-transcribed mRNA"/>
    <property type="evidence" value="ECO:0007669"/>
    <property type="project" value="TreeGrafter"/>
</dbReference>
<dbReference type="InterPro" id="IPR019050">
    <property type="entry name" value="FDF_dom"/>
</dbReference>
<feature type="compositionally biased region" description="Basic and acidic residues" evidence="5">
    <location>
        <begin position="1187"/>
        <end position="1197"/>
    </location>
</feature>
<reference evidence="9" key="1">
    <citation type="journal article" date="2020" name="Stud. Mycol.">
        <title>101 Dothideomycetes genomes: a test case for predicting lifestyles and emergence of pathogens.</title>
        <authorList>
            <person name="Haridas S."/>
            <person name="Albert R."/>
            <person name="Binder M."/>
            <person name="Bloem J."/>
            <person name="Labutti K."/>
            <person name="Salamov A."/>
            <person name="Andreopoulos B."/>
            <person name="Baker S."/>
            <person name="Barry K."/>
            <person name="Bills G."/>
            <person name="Bluhm B."/>
            <person name="Cannon C."/>
            <person name="Castanera R."/>
            <person name="Culley D."/>
            <person name="Daum C."/>
            <person name="Ezra D."/>
            <person name="Gonzalez J."/>
            <person name="Henrissat B."/>
            <person name="Kuo A."/>
            <person name="Liang C."/>
            <person name="Lipzen A."/>
            <person name="Lutzoni F."/>
            <person name="Magnuson J."/>
            <person name="Mondo S."/>
            <person name="Nolan M."/>
            <person name="Ohm R."/>
            <person name="Pangilinan J."/>
            <person name="Park H.-J."/>
            <person name="Ramirez L."/>
            <person name="Alfaro M."/>
            <person name="Sun H."/>
            <person name="Tritt A."/>
            <person name="Yoshinaga Y."/>
            <person name="Zwiers L.-H."/>
            <person name="Turgeon B."/>
            <person name="Goodwin S."/>
            <person name="Spatafora J."/>
            <person name="Crous P."/>
            <person name="Grigoriev I."/>
        </authorList>
    </citation>
    <scope>NUCLEOTIDE SEQUENCE</scope>
    <source>
        <strain evidence="9">ATCC 74209</strain>
    </source>
</reference>
<dbReference type="SUPFAM" id="SSF52833">
    <property type="entry name" value="Thioredoxin-like"/>
    <property type="match status" value="1"/>
</dbReference>
<feature type="domain" description="Thioredoxin" evidence="6">
    <location>
        <begin position="249"/>
        <end position="389"/>
    </location>
</feature>
<dbReference type="InterPro" id="IPR036249">
    <property type="entry name" value="Thioredoxin-like_sf"/>
</dbReference>
<dbReference type="Gene3D" id="3.40.50.10260">
    <property type="entry name" value="YjeF N-terminal domain"/>
    <property type="match status" value="1"/>
</dbReference>
<evidence type="ECO:0000256" key="2">
    <source>
        <dbReference type="ARBA" id="ARBA00006610"/>
    </source>
</evidence>
<keyword evidence="4" id="KW-0963">Cytoplasm</keyword>
<dbReference type="OrthoDB" id="10030313at2759"/>
<dbReference type="PANTHER" id="PTHR13612">
    <property type="entry name" value="ENHANCER OF MRNA-DECAPPING PROTEIN 3"/>
    <property type="match status" value="1"/>
</dbReference>
<feature type="domain" description="DFDF" evidence="8">
    <location>
        <begin position="1127"/>
        <end position="1163"/>
    </location>
</feature>
<evidence type="ECO:0000259" key="8">
    <source>
        <dbReference type="PROSITE" id="PS51512"/>
    </source>
</evidence>
<feature type="region of interest" description="Disordered" evidence="5">
    <location>
        <begin position="989"/>
        <end position="1098"/>
    </location>
</feature>
<keyword evidence="10" id="KW-1185">Reference proteome</keyword>
<comment type="similarity">
    <text evidence="2">Belongs to the EDC3 family.</text>
</comment>
<dbReference type="GO" id="GO:0000932">
    <property type="term" value="C:P-body"/>
    <property type="evidence" value="ECO:0007669"/>
    <property type="project" value="UniProtKB-SubCell"/>
</dbReference>
<dbReference type="InterPro" id="IPR038765">
    <property type="entry name" value="Papain-like_cys_pep_sf"/>
</dbReference>
<dbReference type="InterPro" id="IPR002931">
    <property type="entry name" value="Transglutaminase-like"/>
</dbReference>
<name>A0A9P4JNK5_9PLEO</name>
<accession>A0A9P4JNK5</accession>
<dbReference type="SMART" id="SM01199">
    <property type="entry name" value="FDF"/>
    <property type="match status" value="1"/>
</dbReference>
<comment type="subcellular location">
    <subcellularLocation>
        <location evidence="1">Cytoplasm</location>
        <location evidence="1">P-body</location>
    </subcellularLocation>
</comment>
<feature type="compositionally biased region" description="Polar residues" evidence="5">
    <location>
        <begin position="1287"/>
        <end position="1296"/>
    </location>
</feature>
<evidence type="ECO:0000259" key="6">
    <source>
        <dbReference type="PROSITE" id="PS51352"/>
    </source>
</evidence>
<feature type="compositionally biased region" description="Pro residues" evidence="5">
    <location>
        <begin position="202"/>
        <end position="212"/>
    </location>
</feature>
<dbReference type="Proteomes" id="UP000799536">
    <property type="component" value="Unassembled WGS sequence"/>
</dbReference>
<dbReference type="Gene3D" id="3.10.620.30">
    <property type="match status" value="1"/>
</dbReference>
<feature type="compositionally biased region" description="Polar residues" evidence="5">
    <location>
        <begin position="52"/>
        <end position="65"/>
    </location>
</feature>
<feature type="region of interest" description="Disordered" evidence="5">
    <location>
        <begin position="1269"/>
        <end position="1296"/>
    </location>
</feature>
<dbReference type="GO" id="GO:0003729">
    <property type="term" value="F:mRNA binding"/>
    <property type="evidence" value="ECO:0007669"/>
    <property type="project" value="TreeGrafter"/>
</dbReference>
<evidence type="ECO:0000256" key="3">
    <source>
        <dbReference type="ARBA" id="ARBA00015797"/>
    </source>
</evidence>
<dbReference type="InterPro" id="IPR025762">
    <property type="entry name" value="DFDF"/>
</dbReference>
<feature type="compositionally biased region" description="Polar residues" evidence="5">
    <location>
        <begin position="1269"/>
        <end position="1278"/>
    </location>
</feature>
<evidence type="ECO:0000256" key="4">
    <source>
        <dbReference type="ARBA" id="ARBA00022490"/>
    </source>
</evidence>
<evidence type="ECO:0000313" key="9">
    <source>
        <dbReference type="EMBL" id="KAF2199753.1"/>
    </source>
</evidence>
<protein>
    <recommendedName>
        <fullName evidence="3">Enhancer of mRNA-decapping protein 3</fullName>
    </recommendedName>
</protein>
<feature type="compositionally biased region" description="Basic residues" evidence="5">
    <location>
        <begin position="1033"/>
        <end position="1042"/>
    </location>
</feature>
<feature type="domain" description="YjeF N-terminal" evidence="7">
    <location>
        <begin position="1319"/>
        <end position="1555"/>
    </location>
</feature>
<dbReference type="SUPFAM" id="SSF64153">
    <property type="entry name" value="YjeF N-terminal domain-like"/>
    <property type="match status" value="1"/>
</dbReference>
<dbReference type="PROSITE" id="PS51512">
    <property type="entry name" value="DFDF"/>
    <property type="match status" value="1"/>
</dbReference>
<feature type="region of interest" description="Disordered" evidence="5">
    <location>
        <begin position="1175"/>
        <end position="1252"/>
    </location>
</feature>
<feature type="region of interest" description="Disordered" evidence="5">
    <location>
        <begin position="161"/>
        <end position="276"/>
    </location>
</feature>
<feature type="compositionally biased region" description="Polar residues" evidence="5">
    <location>
        <begin position="889"/>
        <end position="904"/>
    </location>
</feature>
<dbReference type="Pfam" id="PF03853">
    <property type="entry name" value="YjeF_N"/>
    <property type="match status" value="1"/>
</dbReference>
<feature type="compositionally biased region" description="Basic and acidic residues" evidence="5">
    <location>
        <begin position="1021"/>
        <end position="1032"/>
    </location>
</feature>
<feature type="region of interest" description="Disordered" evidence="5">
    <location>
        <begin position="16"/>
        <end position="73"/>
    </location>
</feature>
<evidence type="ECO:0000313" key="10">
    <source>
        <dbReference type="Proteomes" id="UP000799536"/>
    </source>
</evidence>
<dbReference type="Gene3D" id="3.40.30.10">
    <property type="entry name" value="Glutaredoxin"/>
    <property type="match status" value="1"/>
</dbReference>
<dbReference type="Pfam" id="PF01841">
    <property type="entry name" value="Transglut_core"/>
    <property type="match status" value="1"/>
</dbReference>
<dbReference type="GO" id="GO:0033962">
    <property type="term" value="P:P-body assembly"/>
    <property type="evidence" value="ECO:0007669"/>
    <property type="project" value="TreeGrafter"/>
</dbReference>
<dbReference type="SUPFAM" id="SSF54001">
    <property type="entry name" value="Cysteine proteinases"/>
    <property type="match status" value="1"/>
</dbReference>
<proteinExistence type="inferred from homology"/>
<dbReference type="Pfam" id="PF00085">
    <property type="entry name" value="Thioredoxin"/>
    <property type="match status" value="1"/>
</dbReference>
<dbReference type="InterPro" id="IPR013766">
    <property type="entry name" value="Thioredoxin_domain"/>
</dbReference>
<dbReference type="PROSITE" id="PS51385">
    <property type="entry name" value="YJEF_N"/>
    <property type="match status" value="1"/>
</dbReference>
<feature type="compositionally biased region" description="Pro residues" evidence="5">
    <location>
        <begin position="861"/>
        <end position="883"/>
    </location>
</feature>
<dbReference type="EMBL" id="ML994058">
    <property type="protein sequence ID" value="KAF2199753.1"/>
    <property type="molecule type" value="Genomic_DNA"/>
</dbReference>